<dbReference type="EMBL" id="CAJOAY010000611">
    <property type="protein sequence ID" value="CAF3702564.1"/>
    <property type="molecule type" value="Genomic_DNA"/>
</dbReference>
<dbReference type="InterPro" id="IPR036291">
    <property type="entry name" value="NAD(P)-bd_dom_sf"/>
</dbReference>
<dbReference type="Gene3D" id="3.90.25.10">
    <property type="entry name" value="UDP-galactose 4-epimerase, domain 1"/>
    <property type="match status" value="1"/>
</dbReference>
<name>A0A815GRJ4_9BILA</name>
<evidence type="ECO:0008006" key="6">
    <source>
        <dbReference type="Google" id="ProtNLM"/>
    </source>
</evidence>
<dbReference type="Proteomes" id="UP000663881">
    <property type="component" value="Unassembled WGS sequence"/>
</dbReference>
<dbReference type="InterPro" id="IPR016040">
    <property type="entry name" value="NAD(P)-bd_dom"/>
</dbReference>
<reference evidence="3" key="1">
    <citation type="submission" date="2021-02" db="EMBL/GenBank/DDBJ databases">
        <authorList>
            <person name="Nowell W R."/>
        </authorList>
    </citation>
    <scope>NUCLEOTIDE SEQUENCE</scope>
</reference>
<dbReference type="Gene3D" id="3.40.50.720">
    <property type="entry name" value="NAD(P)-binding Rossmann-like Domain"/>
    <property type="match status" value="1"/>
</dbReference>
<evidence type="ECO:0000313" key="5">
    <source>
        <dbReference type="Proteomes" id="UP000663891"/>
    </source>
</evidence>
<dbReference type="InterPro" id="IPR008030">
    <property type="entry name" value="NmrA-like"/>
</dbReference>
<proteinExistence type="predicted"/>
<feature type="domain" description="NmrA-like" evidence="1">
    <location>
        <begin position="156"/>
        <end position="263"/>
    </location>
</feature>
<dbReference type="EMBL" id="CAJNON010000639">
    <property type="protein sequence ID" value="CAF1341823.1"/>
    <property type="molecule type" value="Genomic_DNA"/>
</dbReference>
<feature type="domain" description="NAD(P)-binding" evidence="2">
    <location>
        <begin position="12"/>
        <end position="124"/>
    </location>
</feature>
<dbReference type="Pfam" id="PF05368">
    <property type="entry name" value="NmrA"/>
    <property type="match status" value="1"/>
</dbReference>
<dbReference type="InterPro" id="IPR051604">
    <property type="entry name" value="Ergot_Alk_Oxidoreductase"/>
</dbReference>
<dbReference type="AlphaFoldDB" id="A0A815GRJ4"/>
<evidence type="ECO:0000313" key="3">
    <source>
        <dbReference type="EMBL" id="CAF1341823.1"/>
    </source>
</evidence>
<evidence type="ECO:0000313" key="4">
    <source>
        <dbReference type="EMBL" id="CAF3702564.1"/>
    </source>
</evidence>
<dbReference type="Proteomes" id="UP000663891">
    <property type="component" value="Unassembled WGS sequence"/>
</dbReference>
<accession>A0A815GRJ4</accession>
<dbReference type="PANTHER" id="PTHR43162">
    <property type="match status" value="1"/>
</dbReference>
<organism evidence="3 5">
    <name type="scientific">Adineta steineri</name>
    <dbReference type="NCBI Taxonomy" id="433720"/>
    <lineage>
        <taxon>Eukaryota</taxon>
        <taxon>Metazoa</taxon>
        <taxon>Spiralia</taxon>
        <taxon>Gnathifera</taxon>
        <taxon>Rotifera</taxon>
        <taxon>Eurotatoria</taxon>
        <taxon>Bdelloidea</taxon>
        <taxon>Adinetida</taxon>
        <taxon>Adinetidae</taxon>
        <taxon>Adineta</taxon>
    </lineage>
</organism>
<protein>
    <recommendedName>
        <fullName evidence="6">NmrA-like domain-containing protein</fullName>
    </recommendedName>
</protein>
<dbReference type="Pfam" id="PF13460">
    <property type="entry name" value="NAD_binding_10"/>
    <property type="match status" value="1"/>
</dbReference>
<sequence length="306" mass="33890">MSTNKERIFVVGATGDIGSGVVRGLIKNGIDTTAYVRDEAKAKDLFKNELLTGHLSLIIGTYSSNEIYAKAIEGHTRLFLLVIVDPKRPTSMSDVKGTFGKFAYEKGVRQIVDLSSFTVRSAGKQGIIGYLHTTSEEKLWTLADEKSDTRSLVVLRPGAFMSNQLMYDVQPVKHLNKLISSESPSALTTWIDTKDISDCAVVVLTEPIEKHDRCVYEMGGESVSNEQRAAIFSKVLGKSITYEQQSVETLYKMLISHGASHAFAYDIVSLTSENIVANPTPQLSILINRPLHTLEEWLQENVKAFQ</sequence>
<dbReference type="OrthoDB" id="300709at2759"/>
<comment type="caution">
    <text evidence="3">The sequence shown here is derived from an EMBL/GenBank/DDBJ whole genome shotgun (WGS) entry which is preliminary data.</text>
</comment>
<evidence type="ECO:0000259" key="2">
    <source>
        <dbReference type="Pfam" id="PF13460"/>
    </source>
</evidence>
<dbReference type="SUPFAM" id="SSF51735">
    <property type="entry name" value="NAD(P)-binding Rossmann-fold domains"/>
    <property type="match status" value="1"/>
</dbReference>
<evidence type="ECO:0000259" key="1">
    <source>
        <dbReference type="Pfam" id="PF05368"/>
    </source>
</evidence>
<dbReference type="PANTHER" id="PTHR43162:SF1">
    <property type="entry name" value="PRESTALK A DIFFERENTIATION PROTEIN A"/>
    <property type="match status" value="1"/>
</dbReference>
<gene>
    <name evidence="4" type="ORF">OKA104_LOCUS12603</name>
    <name evidence="3" type="ORF">VCS650_LOCUS33269</name>
</gene>
<dbReference type="GO" id="GO:0003824">
    <property type="term" value="F:catalytic activity"/>
    <property type="evidence" value="ECO:0007669"/>
    <property type="project" value="UniProtKB-ARBA"/>
</dbReference>